<keyword evidence="1" id="KW-0732">Signal</keyword>
<feature type="chain" id="PRO_5018135083" description="Protein-arginine deiminase C-terminal domain-containing protein" evidence="1">
    <location>
        <begin position="24"/>
        <end position="609"/>
    </location>
</feature>
<dbReference type="SUPFAM" id="SSF110083">
    <property type="entry name" value="Peptidylarginine deiminase Pad4, middle domain"/>
    <property type="match status" value="1"/>
</dbReference>
<dbReference type="AlphaFoldDB" id="A0A3M2SFC2"/>
<evidence type="ECO:0000256" key="1">
    <source>
        <dbReference type="SAM" id="SignalP"/>
    </source>
</evidence>
<dbReference type="Gene3D" id="3.75.10.10">
    <property type="entry name" value="L-arginine/glycine Amidinotransferase, Chain A"/>
    <property type="match status" value="1"/>
</dbReference>
<feature type="domain" description="Protein-arginine deiminase C-terminal" evidence="2">
    <location>
        <begin position="195"/>
        <end position="609"/>
    </location>
</feature>
<name>A0A3M2SFC2_9HYPO</name>
<dbReference type="InterPro" id="IPR036556">
    <property type="entry name" value="PAD_central_sf"/>
</dbReference>
<dbReference type="GO" id="GO:0004668">
    <property type="term" value="F:protein-arginine deiminase activity"/>
    <property type="evidence" value="ECO:0007669"/>
    <property type="project" value="InterPro"/>
</dbReference>
<comment type="caution">
    <text evidence="3">The sequence shown here is derived from an EMBL/GenBank/DDBJ whole genome shotgun (WGS) entry which is preliminary data.</text>
</comment>
<evidence type="ECO:0000313" key="4">
    <source>
        <dbReference type="Proteomes" id="UP000277212"/>
    </source>
</evidence>
<dbReference type="EMBL" id="NKUJ01000050">
    <property type="protein sequence ID" value="RMJ16254.1"/>
    <property type="molecule type" value="Genomic_DNA"/>
</dbReference>
<feature type="signal peptide" evidence="1">
    <location>
        <begin position="1"/>
        <end position="23"/>
    </location>
</feature>
<accession>A0A3M2SFC2</accession>
<organism evidence="3 4">
    <name type="scientific">Fusarium kuroshium</name>
    <dbReference type="NCBI Taxonomy" id="2010991"/>
    <lineage>
        <taxon>Eukaryota</taxon>
        <taxon>Fungi</taxon>
        <taxon>Dikarya</taxon>
        <taxon>Ascomycota</taxon>
        <taxon>Pezizomycotina</taxon>
        <taxon>Sordariomycetes</taxon>
        <taxon>Hypocreomycetidae</taxon>
        <taxon>Hypocreales</taxon>
        <taxon>Nectriaceae</taxon>
        <taxon>Fusarium</taxon>
        <taxon>Fusarium solani species complex</taxon>
    </lineage>
</organism>
<dbReference type="InterPro" id="IPR004303">
    <property type="entry name" value="PAD"/>
</dbReference>
<reference evidence="3 4" key="1">
    <citation type="submission" date="2017-06" db="EMBL/GenBank/DDBJ databases">
        <title>Comparative genomic analysis of Ambrosia Fusariam Clade fungi.</title>
        <authorList>
            <person name="Stajich J.E."/>
            <person name="Carrillo J."/>
            <person name="Kijimoto T."/>
            <person name="Eskalen A."/>
            <person name="O'Donnell K."/>
            <person name="Kasson M."/>
        </authorList>
    </citation>
    <scope>NUCLEOTIDE SEQUENCE [LARGE SCALE GENOMIC DNA]</scope>
    <source>
        <strain evidence="3">UCR3666</strain>
    </source>
</reference>
<dbReference type="GO" id="GO:0005509">
    <property type="term" value="F:calcium ion binding"/>
    <property type="evidence" value="ECO:0007669"/>
    <property type="project" value="InterPro"/>
</dbReference>
<dbReference type="SUPFAM" id="SSF55909">
    <property type="entry name" value="Pentein"/>
    <property type="match status" value="1"/>
</dbReference>
<dbReference type="Proteomes" id="UP000277212">
    <property type="component" value="Unassembled WGS sequence"/>
</dbReference>
<evidence type="ECO:0000259" key="2">
    <source>
        <dbReference type="Pfam" id="PF03068"/>
    </source>
</evidence>
<sequence>MFLSFLLQHSMLALVLGAKLALATPNFNPQILADTNRDGIINHLDASNKEIWTSNRGAIFLPNIGDQQHRCPSIDLVKQPLSNFELAACNDASGDHLLTPEYAAPLKTLPLTNISQNAIGSINTTPKSTFGRVRIFWQSHGSSDWSLVDPQITFNATSLAAGLTLAIDGRKLVTETSIWDGLVNITFSVTDGNVTSSDTVVMKQAPVLIHHHLQAPEVVLSTDGNVTTSIWQTDFIDSMKNTLDSLDQDLSFVLFNETDDIWAQDYLEPGYASMPGPNGPISIRVLLRSAQSGRTAGRQVFSLLRGPGIGGFQPGLGSGFGHEEINSGGNIETIPPYTSRAGVEYKSGRVITGKHFDNYPAESMIKFLEAQGVQKPLVLEVGWLAVGHVDEMVQFVPYDNELGFTIAIVDTISAFNLLENAWKDGHGDAKVISYDGDMTPDNEAIFIDPEVLNLTIKDLLNDKDFIAVNSYAQSFINDTIDLLLEEVPLSKSDILRVPTLWKDVTYPWPITPDGHPPRLNRAPPGERQVKSFFPQSINGLVLGRDYLTPKPWGPVVDGRDILEEAVKDVYARANMTVWLIDDYMSHHVRGGEVHCGTNTLREKDVAWWE</sequence>
<protein>
    <recommendedName>
        <fullName evidence="2">Protein-arginine deiminase C-terminal domain-containing protein</fullName>
    </recommendedName>
</protein>
<dbReference type="PANTHER" id="PTHR10837">
    <property type="entry name" value="PEPTIDYLARGININE DEIMINASE"/>
    <property type="match status" value="1"/>
</dbReference>
<evidence type="ECO:0000313" key="3">
    <source>
        <dbReference type="EMBL" id="RMJ16254.1"/>
    </source>
</evidence>
<proteinExistence type="predicted"/>
<keyword evidence="4" id="KW-1185">Reference proteome</keyword>
<dbReference type="Pfam" id="PF03068">
    <property type="entry name" value="PAD"/>
    <property type="match status" value="1"/>
</dbReference>
<gene>
    <name evidence="3" type="ORF">CDV36_004048</name>
</gene>
<dbReference type="InterPro" id="IPR013530">
    <property type="entry name" value="PAD_C"/>
</dbReference>
<dbReference type="OrthoDB" id="5102063at2759"/>
<dbReference type="PANTHER" id="PTHR10837:SF8">
    <property type="entry name" value="PROTEIN-ARGININE DEIMINASE"/>
    <property type="match status" value="1"/>
</dbReference>
<dbReference type="GO" id="GO:0005737">
    <property type="term" value="C:cytoplasm"/>
    <property type="evidence" value="ECO:0007669"/>
    <property type="project" value="InterPro"/>
</dbReference>